<proteinExistence type="predicted"/>
<feature type="compositionally biased region" description="Acidic residues" evidence="1">
    <location>
        <begin position="21"/>
        <end position="32"/>
    </location>
</feature>
<evidence type="ECO:0000313" key="3">
    <source>
        <dbReference type="Proteomes" id="UP001642360"/>
    </source>
</evidence>
<dbReference type="EMBL" id="CAUOFW020000985">
    <property type="protein sequence ID" value="CAK9139765.1"/>
    <property type="molecule type" value="Genomic_DNA"/>
</dbReference>
<dbReference type="AlphaFoldDB" id="A0ABC8R4W3"/>
<evidence type="ECO:0000256" key="1">
    <source>
        <dbReference type="SAM" id="MobiDB-lite"/>
    </source>
</evidence>
<name>A0ABC8R4W3_9AQUA</name>
<feature type="compositionally biased region" description="Polar residues" evidence="1">
    <location>
        <begin position="1"/>
        <end position="17"/>
    </location>
</feature>
<protein>
    <submittedName>
        <fullName evidence="2">Uncharacterized protein</fullName>
    </submittedName>
</protein>
<keyword evidence="3" id="KW-1185">Reference proteome</keyword>
<comment type="caution">
    <text evidence="2">The sequence shown here is derived from an EMBL/GenBank/DDBJ whole genome shotgun (WGS) entry which is preliminary data.</text>
</comment>
<accession>A0ABC8R4W3</accession>
<dbReference type="PANTHER" id="PTHR33625">
    <property type="entry name" value="OS08G0179900 PROTEIN"/>
    <property type="match status" value="1"/>
</dbReference>
<organism evidence="2 3">
    <name type="scientific">Ilex paraguariensis</name>
    <name type="common">yerba mate</name>
    <dbReference type="NCBI Taxonomy" id="185542"/>
    <lineage>
        <taxon>Eukaryota</taxon>
        <taxon>Viridiplantae</taxon>
        <taxon>Streptophyta</taxon>
        <taxon>Embryophyta</taxon>
        <taxon>Tracheophyta</taxon>
        <taxon>Spermatophyta</taxon>
        <taxon>Magnoliopsida</taxon>
        <taxon>eudicotyledons</taxon>
        <taxon>Gunneridae</taxon>
        <taxon>Pentapetalae</taxon>
        <taxon>asterids</taxon>
        <taxon>campanulids</taxon>
        <taxon>Aquifoliales</taxon>
        <taxon>Aquifoliaceae</taxon>
        <taxon>Ilex</taxon>
    </lineage>
</organism>
<evidence type="ECO:0000313" key="2">
    <source>
        <dbReference type="EMBL" id="CAK9139765.1"/>
    </source>
</evidence>
<dbReference type="PANTHER" id="PTHR33625:SF4">
    <property type="entry name" value="OS08G0179900 PROTEIN"/>
    <property type="match status" value="1"/>
</dbReference>
<reference evidence="2 3" key="1">
    <citation type="submission" date="2024-02" db="EMBL/GenBank/DDBJ databases">
        <authorList>
            <person name="Vignale AGUSTIN F."/>
            <person name="Sosa J E."/>
            <person name="Modenutti C."/>
        </authorList>
    </citation>
    <scope>NUCLEOTIDE SEQUENCE [LARGE SCALE GENOMIC DNA]</scope>
</reference>
<sequence length="105" mass="11477">MRRLWTSSRQTKSQCLKSSDESSDCEESDSESGDIDFLQSLRLTVVDMMSSLQGYLQTFFGGSVVKNGSTNADGSEETILVDDHLTASLMGLAVMVMVVIAMRRG</sequence>
<feature type="region of interest" description="Disordered" evidence="1">
    <location>
        <begin position="1"/>
        <end position="32"/>
    </location>
</feature>
<gene>
    <name evidence="2" type="ORF">ILEXP_LOCUS7165</name>
</gene>
<dbReference type="Proteomes" id="UP001642360">
    <property type="component" value="Unassembled WGS sequence"/>
</dbReference>